<feature type="region of interest" description="Disordered" evidence="1">
    <location>
        <begin position="1"/>
        <end position="25"/>
    </location>
</feature>
<reference evidence="2" key="1">
    <citation type="submission" date="2025-08" db="UniProtKB">
        <authorList>
            <consortium name="Ensembl"/>
        </authorList>
    </citation>
    <scope>IDENTIFICATION</scope>
</reference>
<evidence type="ECO:0000313" key="2">
    <source>
        <dbReference type="Ensembl" id="ENSSDAP00000007529.1"/>
    </source>
</evidence>
<proteinExistence type="predicted"/>
<name>A0A8C9PF88_SPEDA</name>
<sequence>MLILASKLKQDDSLKGSRTSATMSDSTRRVSARDKLLVKDEELSASLNMLTFLKLCCLGCR</sequence>
<dbReference type="Ensembl" id="ENSSDAT00000008566.1">
    <property type="protein sequence ID" value="ENSSDAP00000007529.1"/>
    <property type="gene ID" value="ENSSDAG00000006887.1"/>
</dbReference>
<evidence type="ECO:0000313" key="3">
    <source>
        <dbReference type="Proteomes" id="UP000694422"/>
    </source>
</evidence>
<dbReference type="AlphaFoldDB" id="A0A8C9PF88"/>
<feature type="compositionally biased region" description="Polar residues" evidence="1">
    <location>
        <begin position="16"/>
        <end position="25"/>
    </location>
</feature>
<organism evidence="2 3">
    <name type="scientific">Spermophilus dauricus</name>
    <name type="common">Daurian ground squirrel</name>
    <dbReference type="NCBI Taxonomy" id="99837"/>
    <lineage>
        <taxon>Eukaryota</taxon>
        <taxon>Metazoa</taxon>
        <taxon>Chordata</taxon>
        <taxon>Craniata</taxon>
        <taxon>Vertebrata</taxon>
        <taxon>Euteleostomi</taxon>
        <taxon>Mammalia</taxon>
        <taxon>Eutheria</taxon>
        <taxon>Euarchontoglires</taxon>
        <taxon>Glires</taxon>
        <taxon>Rodentia</taxon>
        <taxon>Sciuromorpha</taxon>
        <taxon>Sciuridae</taxon>
        <taxon>Xerinae</taxon>
        <taxon>Marmotini</taxon>
        <taxon>Spermophilus</taxon>
    </lineage>
</organism>
<accession>A0A8C9PF88</accession>
<dbReference type="Proteomes" id="UP000694422">
    <property type="component" value="Unplaced"/>
</dbReference>
<protein>
    <submittedName>
        <fullName evidence="2">Uncharacterized protein</fullName>
    </submittedName>
</protein>
<evidence type="ECO:0000256" key="1">
    <source>
        <dbReference type="SAM" id="MobiDB-lite"/>
    </source>
</evidence>
<reference evidence="2" key="2">
    <citation type="submission" date="2025-09" db="UniProtKB">
        <authorList>
            <consortium name="Ensembl"/>
        </authorList>
    </citation>
    <scope>IDENTIFICATION</scope>
</reference>
<keyword evidence="3" id="KW-1185">Reference proteome</keyword>